<keyword evidence="9" id="KW-1185">Reference proteome</keyword>
<dbReference type="Gene3D" id="3.30.420.40">
    <property type="match status" value="2"/>
</dbReference>
<dbReference type="GO" id="GO:0005509">
    <property type="term" value="F:calcium ion binding"/>
    <property type="evidence" value="ECO:0007669"/>
    <property type="project" value="InterPro"/>
</dbReference>
<feature type="domain" description="EF-hand" evidence="7">
    <location>
        <begin position="567"/>
        <end position="594"/>
    </location>
</feature>
<dbReference type="AlphaFoldDB" id="A0A4Y7I997"/>
<dbReference type="InterPro" id="IPR013126">
    <property type="entry name" value="Hsp_70_fam"/>
</dbReference>
<dbReference type="Proteomes" id="UP000316621">
    <property type="component" value="Chromosome 1"/>
</dbReference>
<dbReference type="SUPFAM" id="SSF47473">
    <property type="entry name" value="EF-hand"/>
    <property type="match status" value="1"/>
</dbReference>
<keyword evidence="2" id="KW-0677">Repeat</keyword>
<dbReference type="InterPro" id="IPR011992">
    <property type="entry name" value="EF-hand-dom_pair"/>
</dbReference>
<dbReference type="PROSITE" id="PS00018">
    <property type="entry name" value="EF_HAND_1"/>
    <property type="match status" value="2"/>
</dbReference>
<evidence type="ECO:0000256" key="6">
    <source>
        <dbReference type="RuleBase" id="RU003322"/>
    </source>
</evidence>
<dbReference type="FunFam" id="3.30.420.40:FF:000028">
    <property type="entry name" value="heat shock 70 kDa protein-like"/>
    <property type="match status" value="1"/>
</dbReference>
<evidence type="ECO:0000256" key="3">
    <source>
        <dbReference type="ARBA" id="ARBA00022741"/>
    </source>
</evidence>
<dbReference type="GO" id="GO:0005524">
    <property type="term" value="F:ATP binding"/>
    <property type="evidence" value="ECO:0007669"/>
    <property type="project" value="UniProtKB-KW"/>
</dbReference>
<keyword evidence="5 6" id="KW-0067">ATP-binding</keyword>
<gene>
    <name evidence="8" type="ORF">C5167_037243</name>
</gene>
<dbReference type="SMART" id="SM00054">
    <property type="entry name" value="EFh"/>
    <property type="match status" value="4"/>
</dbReference>
<dbReference type="SUPFAM" id="SSF53067">
    <property type="entry name" value="Actin-like ATPase domain"/>
    <property type="match status" value="2"/>
</dbReference>
<dbReference type="PRINTS" id="PR00301">
    <property type="entry name" value="HEATSHOCK70"/>
</dbReference>
<dbReference type="InterPro" id="IPR002048">
    <property type="entry name" value="EF_hand_dom"/>
</dbReference>
<dbReference type="FunFam" id="3.90.640.10:FF:000003">
    <property type="entry name" value="Molecular chaperone DnaK"/>
    <property type="match status" value="1"/>
</dbReference>
<proteinExistence type="inferred from homology"/>
<evidence type="ECO:0000256" key="1">
    <source>
        <dbReference type="ARBA" id="ARBA00007381"/>
    </source>
</evidence>
<dbReference type="Gramene" id="RZC44292">
    <property type="protein sequence ID" value="RZC44292"/>
    <property type="gene ID" value="C5167_037243"/>
</dbReference>
<evidence type="ECO:0000256" key="5">
    <source>
        <dbReference type="ARBA" id="ARBA00022840"/>
    </source>
</evidence>
<dbReference type="Pfam" id="PF13499">
    <property type="entry name" value="EF-hand_7"/>
    <property type="match status" value="1"/>
</dbReference>
<keyword evidence="4" id="KW-0106">Calcium</keyword>
<dbReference type="PANTHER" id="PTHR19375">
    <property type="entry name" value="HEAT SHOCK PROTEIN 70KDA"/>
    <property type="match status" value="1"/>
</dbReference>
<keyword evidence="3 6" id="KW-0547">Nucleotide-binding</keyword>
<sequence>MAPNEDAWVYLNGKAYPPSELCSYLLQNLKETANDYLEKDVTKAVITVPAYFNDAQRRAIVNAGRLAGFDVLKIISEPYAAGLSYGVNIKEDGHVAVVHFGGGTLMVYILEMSHGVIEIKAASGDALGGENFDNILLGYLVTEFEKTESINLSTNKLALGRLREAAEKAKIELSTTMEAEIHLPSITADASGDKHLHITLSRSKLESLFSDFIENIKKNCQICLKQADVAAKDIAEVLLVGSMTKVPKVQEVVTEIFGKSPSQGVNPDEAVALGAAIEGGILSKDLKVDVDWGLRGAVTDITTQGSVCTCWAIGVKAAVEGIFFIINGILNNFSSQQIVDCAGPDGVEGAPQERAYNYFMTDGVCLDAEYPYTGARQDCVGIKSSRVFIDSFGRVGYGNKDLIAAVKEQPLTAGLSGSFVQSPVYQSYKGGPYFGDNYDFTTDALPHLVDKAVYLSDTQISKLKEAFIRFDEDGDDLLETNVLGRVMTYLGKTLPEAELQEMITEAGTGQNETIGFPRFRNMIARKLKYTVIAELEDLFKRVDTDHDGFISASEFLMLMNGVDETVIQALFQEADTDEDGQLNCEEFVRLMQPK</sequence>
<dbReference type="SMART" id="SM00645">
    <property type="entry name" value="Pept_C1"/>
    <property type="match status" value="1"/>
</dbReference>
<organism evidence="8 9">
    <name type="scientific">Papaver somniferum</name>
    <name type="common">Opium poppy</name>
    <dbReference type="NCBI Taxonomy" id="3469"/>
    <lineage>
        <taxon>Eukaryota</taxon>
        <taxon>Viridiplantae</taxon>
        <taxon>Streptophyta</taxon>
        <taxon>Embryophyta</taxon>
        <taxon>Tracheophyta</taxon>
        <taxon>Spermatophyta</taxon>
        <taxon>Magnoliopsida</taxon>
        <taxon>Ranunculales</taxon>
        <taxon>Papaveraceae</taxon>
        <taxon>Papaveroideae</taxon>
        <taxon>Papaver</taxon>
    </lineage>
</organism>
<protein>
    <recommendedName>
        <fullName evidence="7">EF-hand domain-containing protein</fullName>
    </recommendedName>
</protein>
<dbReference type="CDD" id="cd00051">
    <property type="entry name" value="EFh"/>
    <property type="match status" value="2"/>
</dbReference>
<dbReference type="Gene3D" id="1.10.238.10">
    <property type="entry name" value="EF-hand"/>
    <property type="match status" value="2"/>
</dbReference>
<accession>A0A4Y7I997</accession>
<feature type="domain" description="EF-hand" evidence="7">
    <location>
        <begin position="530"/>
        <end position="565"/>
    </location>
</feature>
<dbReference type="PROSITE" id="PS50222">
    <property type="entry name" value="EF_HAND_2"/>
    <property type="match status" value="3"/>
</dbReference>
<name>A0A4Y7I997_PAPSO</name>
<evidence type="ECO:0000256" key="4">
    <source>
        <dbReference type="ARBA" id="ARBA00022837"/>
    </source>
</evidence>
<comment type="similarity">
    <text evidence="1 6">Belongs to the heat shock protein 70 family.</text>
</comment>
<dbReference type="InterPro" id="IPR018247">
    <property type="entry name" value="EF_Hand_1_Ca_BS"/>
</dbReference>
<dbReference type="SUPFAM" id="SSF54001">
    <property type="entry name" value="Cysteine proteinases"/>
    <property type="match status" value="1"/>
</dbReference>
<dbReference type="InterPro" id="IPR043129">
    <property type="entry name" value="ATPase_NBD"/>
</dbReference>
<reference evidence="8 9" key="1">
    <citation type="journal article" date="2018" name="Science">
        <title>The opium poppy genome and morphinan production.</title>
        <authorList>
            <person name="Guo L."/>
            <person name="Winzer T."/>
            <person name="Yang X."/>
            <person name="Li Y."/>
            <person name="Ning Z."/>
            <person name="He Z."/>
            <person name="Teodor R."/>
            <person name="Lu Y."/>
            <person name="Bowser T.A."/>
            <person name="Graham I.A."/>
            <person name="Ye K."/>
        </authorList>
    </citation>
    <scope>NUCLEOTIDE SEQUENCE [LARGE SCALE GENOMIC DNA]</scope>
    <source>
        <strain evidence="9">cv. HN1</strain>
        <tissue evidence="8">Leaves</tissue>
    </source>
</reference>
<evidence type="ECO:0000313" key="9">
    <source>
        <dbReference type="Proteomes" id="UP000316621"/>
    </source>
</evidence>
<dbReference type="STRING" id="3469.A0A4Y7I997"/>
<evidence type="ECO:0000256" key="2">
    <source>
        <dbReference type="ARBA" id="ARBA00022737"/>
    </source>
</evidence>
<evidence type="ECO:0000313" key="8">
    <source>
        <dbReference type="EMBL" id="RZC44292.1"/>
    </source>
</evidence>
<dbReference type="Pfam" id="PF00012">
    <property type="entry name" value="HSP70"/>
    <property type="match status" value="1"/>
</dbReference>
<dbReference type="GO" id="GO:0006508">
    <property type="term" value="P:proteolysis"/>
    <property type="evidence" value="ECO:0007669"/>
    <property type="project" value="InterPro"/>
</dbReference>
<dbReference type="EMBL" id="CM010715">
    <property type="protein sequence ID" value="RZC44292.1"/>
    <property type="molecule type" value="Genomic_DNA"/>
</dbReference>
<dbReference type="GO" id="GO:0008234">
    <property type="term" value="F:cysteine-type peptidase activity"/>
    <property type="evidence" value="ECO:0007669"/>
    <property type="project" value="InterPro"/>
</dbReference>
<dbReference type="Pfam" id="PF00112">
    <property type="entry name" value="Peptidase_C1"/>
    <property type="match status" value="1"/>
</dbReference>
<evidence type="ECO:0000259" key="7">
    <source>
        <dbReference type="PROSITE" id="PS50222"/>
    </source>
</evidence>
<dbReference type="FunFam" id="1.10.238.10:FF:000527">
    <property type="entry name" value="Calmodulin-3"/>
    <property type="match status" value="1"/>
</dbReference>
<dbReference type="Gene3D" id="3.90.640.10">
    <property type="entry name" value="Actin, Chain A, domain 4"/>
    <property type="match status" value="1"/>
</dbReference>
<dbReference type="Gene3D" id="3.90.70.10">
    <property type="entry name" value="Cysteine proteinases"/>
    <property type="match status" value="1"/>
</dbReference>
<dbReference type="InterPro" id="IPR038765">
    <property type="entry name" value="Papain-like_cys_pep_sf"/>
</dbReference>
<feature type="domain" description="EF-hand" evidence="7">
    <location>
        <begin position="458"/>
        <end position="493"/>
    </location>
</feature>
<dbReference type="GO" id="GO:0140662">
    <property type="term" value="F:ATP-dependent protein folding chaperone"/>
    <property type="evidence" value="ECO:0007669"/>
    <property type="project" value="InterPro"/>
</dbReference>
<dbReference type="InterPro" id="IPR000668">
    <property type="entry name" value="Peptidase_C1A_C"/>
</dbReference>